<evidence type="ECO:0000256" key="1">
    <source>
        <dbReference type="ARBA" id="ARBA00006849"/>
    </source>
</evidence>
<keyword evidence="3" id="KW-0560">Oxidoreductase</keyword>
<dbReference type="InterPro" id="IPR037165">
    <property type="entry name" value="AldOxase/xan_DH_Mopterin-bd_sf"/>
</dbReference>
<feature type="compositionally biased region" description="Basic and acidic residues" evidence="4">
    <location>
        <begin position="149"/>
        <end position="160"/>
    </location>
</feature>
<comment type="caution">
    <text evidence="6">The sequence shown here is derived from an EMBL/GenBank/DDBJ whole genome shotgun (WGS) entry which is preliminary data.</text>
</comment>
<dbReference type="Proteomes" id="UP001460888">
    <property type="component" value="Unassembled WGS sequence"/>
</dbReference>
<dbReference type="Pfam" id="PF02738">
    <property type="entry name" value="MoCoBD_1"/>
    <property type="match status" value="1"/>
</dbReference>
<keyword evidence="7" id="KW-1185">Reference proteome</keyword>
<dbReference type="Pfam" id="PF20256">
    <property type="entry name" value="MoCoBD_2"/>
    <property type="match status" value="1"/>
</dbReference>
<organism evidence="6 7">
    <name type="scientific">Salinisphaera dokdonensis CL-ES53</name>
    <dbReference type="NCBI Taxonomy" id="1304272"/>
    <lineage>
        <taxon>Bacteria</taxon>
        <taxon>Pseudomonadati</taxon>
        <taxon>Pseudomonadota</taxon>
        <taxon>Gammaproteobacteria</taxon>
        <taxon>Salinisphaerales</taxon>
        <taxon>Salinisphaeraceae</taxon>
        <taxon>Salinisphaera</taxon>
    </lineage>
</organism>
<dbReference type="InterPro" id="IPR046867">
    <property type="entry name" value="AldOxase/xan_DH_MoCoBD2"/>
</dbReference>
<evidence type="ECO:0000256" key="4">
    <source>
        <dbReference type="SAM" id="MobiDB-lite"/>
    </source>
</evidence>
<evidence type="ECO:0000313" key="7">
    <source>
        <dbReference type="Proteomes" id="UP001460888"/>
    </source>
</evidence>
<accession>A0ABV2B2R1</accession>
<dbReference type="SMART" id="SM01008">
    <property type="entry name" value="Ald_Xan_dh_C"/>
    <property type="match status" value="1"/>
</dbReference>
<proteinExistence type="inferred from homology"/>
<feature type="region of interest" description="Disordered" evidence="4">
    <location>
        <begin position="144"/>
        <end position="176"/>
    </location>
</feature>
<dbReference type="EMBL" id="APND01000004">
    <property type="protein sequence ID" value="MES1930187.1"/>
    <property type="molecule type" value="Genomic_DNA"/>
</dbReference>
<sequence length="740" mass="79640">MTDKIQAKIIGASKPRIDGPQKLSGQAMYAADYHLPNMAYAYGVFSTVASGTIDDIDLSQAKQMSGVIDIFHHDHFPDLYRTPSSFAQENKVDETRLPFEDNRVYYPGQFVALVVADTFANARAAAYAVKVKYSADAEPVATLSQALARGDKPKTDDSSGHSRGNPDNAFDSSSNQIDVTYVTPMETHNPMEMHASTASWENGDLVLHEASQGVIFARNVMSKVFGLPPERVEVRSPFIGSGFGSKLWIWPHAIAAAAASREIGRPVQLMVPRHAMFTTTGHRPPTRQQIRIGTDDNGKLTALTHDTVNTTSMTDTYVETTGSCTKSLYDCANLRVSHATIGANHGTPTSMRAPGAAPGLFALESAMDEMAEKLNMDPLEFRKANYTERDQSMDLPFSSIHLMEAFDKGAEKFGWSKRNHEVGSMRDGDEVIGWGMAACNWEALKMNCDARVSLRADGTAFASCATQDIGTGTYTIVAQAVSSITGIPIDRIEVELGDSSYPSGPVSGGSWATATTLPAIAGATRKAVEALKSYAIGDGGAFAGAKAEDLSFDDGQLADDNGKSVAYTDVLQELKLANADGEAHTPGAPQGEYSFRSFGAHFVEVRWDAGISRLRVSRVVSAIDVGQIINEKTSANQVEGAVAMGIGMALFEATDYDERSGLPINNNYAEYLVPVHADQPDDVDVILLDHPDYEFNEFGARGIGEIGITGMAAAVANAVHHATGKRVRELPIRLEELMSA</sequence>
<name>A0ABV2B2R1_9GAMM</name>
<evidence type="ECO:0000259" key="5">
    <source>
        <dbReference type="SMART" id="SM01008"/>
    </source>
</evidence>
<dbReference type="InterPro" id="IPR016208">
    <property type="entry name" value="Ald_Oxase/xanthine_DH-like"/>
</dbReference>
<evidence type="ECO:0000256" key="2">
    <source>
        <dbReference type="ARBA" id="ARBA00022505"/>
    </source>
</evidence>
<dbReference type="Pfam" id="PF01315">
    <property type="entry name" value="Ald_Xan_dh_C"/>
    <property type="match status" value="1"/>
</dbReference>
<reference evidence="6 7" key="1">
    <citation type="submission" date="2013-03" db="EMBL/GenBank/DDBJ databases">
        <title>Salinisphaera dokdonensis CL-ES53 Genome Sequencing.</title>
        <authorList>
            <person name="Li C."/>
            <person name="Lai Q."/>
            <person name="Shao Z."/>
        </authorList>
    </citation>
    <scope>NUCLEOTIDE SEQUENCE [LARGE SCALE GENOMIC DNA]</scope>
    <source>
        <strain evidence="6 7">CL-ES53</strain>
    </source>
</reference>
<dbReference type="InterPro" id="IPR000674">
    <property type="entry name" value="Ald_Oxase/Xan_DH_a/b"/>
</dbReference>
<dbReference type="SUPFAM" id="SSF56003">
    <property type="entry name" value="Molybdenum cofactor-binding domain"/>
    <property type="match status" value="1"/>
</dbReference>
<dbReference type="SUPFAM" id="SSF54665">
    <property type="entry name" value="CO dehydrogenase molybdoprotein N-domain-like"/>
    <property type="match status" value="1"/>
</dbReference>
<dbReference type="PANTHER" id="PTHR11908:SF132">
    <property type="entry name" value="ALDEHYDE OXIDASE 1-RELATED"/>
    <property type="match status" value="1"/>
</dbReference>
<dbReference type="Gene3D" id="3.90.1170.50">
    <property type="entry name" value="Aldehyde oxidase/xanthine dehydrogenase, a/b hammerhead"/>
    <property type="match status" value="1"/>
</dbReference>
<keyword evidence="2" id="KW-0500">Molybdenum</keyword>
<feature type="domain" description="Aldehyde oxidase/xanthine dehydrogenase a/b hammerhead" evidence="5">
    <location>
        <begin position="24"/>
        <end position="137"/>
    </location>
</feature>
<dbReference type="InterPro" id="IPR036856">
    <property type="entry name" value="Ald_Oxase/Xan_DH_a/b_sf"/>
</dbReference>
<protein>
    <submittedName>
        <fullName evidence="6">Xanthine dehydrogenase, molybdenum binding subunit apoprotein</fullName>
    </submittedName>
</protein>
<comment type="similarity">
    <text evidence="1">Belongs to the xanthine dehydrogenase family.</text>
</comment>
<evidence type="ECO:0000313" key="6">
    <source>
        <dbReference type="EMBL" id="MES1930187.1"/>
    </source>
</evidence>
<dbReference type="PANTHER" id="PTHR11908">
    <property type="entry name" value="XANTHINE DEHYDROGENASE"/>
    <property type="match status" value="1"/>
</dbReference>
<dbReference type="InterPro" id="IPR008274">
    <property type="entry name" value="AldOxase/xan_DH_MoCoBD1"/>
</dbReference>
<gene>
    <name evidence="6" type="ORF">SADO_13068</name>
</gene>
<dbReference type="Gene3D" id="3.30.365.10">
    <property type="entry name" value="Aldehyde oxidase/xanthine dehydrogenase, molybdopterin binding domain"/>
    <property type="match status" value="4"/>
</dbReference>
<evidence type="ECO:0000256" key="3">
    <source>
        <dbReference type="ARBA" id="ARBA00023002"/>
    </source>
</evidence>